<accession>A0A2R6VYD0</accession>
<evidence type="ECO:0000313" key="3">
    <source>
        <dbReference type="Proteomes" id="UP000244005"/>
    </source>
</evidence>
<organism evidence="2 3">
    <name type="scientific">Marchantia polymorpha</name>
    <name type="common">Common liverwort</name>
    <name type="synonym">Marchantia aquatica</name>
    <dbReference type="NCBI Taxonomy" id="3197"/>
    <lineage>
        <taxon>Eukaryota</taxon>
        <taxon>Viridiplantae</taxon>
        <taxon>Streptophyta</taxon>
        <taxon>Embryophyta</taxon>
        <taxon>Marchantiophyta</taxon>
        <taxon>Marchantiopsida</taxon>
        <taxon>Marchantiidae</taxon>
        <taxon>Marchantiales</taxon>
        <taxon>Marchantiaceae</taxon>
        <taxon>Marchantia</taxon>
    </lineage>
</organism>
<feature type="region of interest" description="Disordered" evidence="1">
    <location>
        <begin position="1"/>
        <end position="62"/>
    </location>
</feature>
<protein>
    <submittedName>
        <fullName evidence="2">Uncharacterized protein</fullName>
    </submittedName>
</protein>
<sequence>MASKTTKRRGRGRNGAMKRDAGGVGGGRSSAPRREEAGGEKGPSDEPTNRPESQARAGAAAAAASSAAAWCGYLRAGLGFRAAFLRTTRCVGADVNRNSGRILRDKTGNSRKGTREIAPEEGSKARQGEARRERKEERGGREDCGNRQRGRPAGLGRPGRAPRTRGGRGGEQAPRQAGKCN</sequence>
<evidence type="ECO:0000256" key="1">
    <source>
        <dbReference type="SAM" id="MobiDB-lite"/>
    </source>
</evidence>
<gene>
    <name evidence="2" type="ORF">MARPO_0889s0003</name>
</gene>
<dbReference type="AlphaFoldDB" id="A0A2R6VYD0"/>
<evidence type="ECO:0000313" key="2">
    <source>
        <dbReference type="EMBL" id="PTQ26599.1"/>
    </source>
</evidence>
<name>A0A2R6VYD0_MARPO</name>
<feature type="region of interest" description="Disordered" evidence="1">
    <location>
        <begin position="89"/>
        <end position="181"/>
    </location>
</feature>
<dbReference type="EMBL" id="KZ773417">
    <property type="protein sequence ID" value="PTQ26599.1"/>
    <property type="molecule type" value="Genomic_DNA"/>
</dbReference>
<feature type="compositionally biased region" description="Basic and acidic residues" evidence="1">
    <location>
        <begin position="32"/>
        <end position="49"/>
    </location>
</feature>
<reference evidence="3" key="1">
    <citation type="journal article" date="2017" name="Cell">
        <title>Insights into land plant evolution garnered from the Marchantia polymorpha genome.</title>
        <authorList>
            <person name="Bowman J.L."/>
            <person name="Kohchi T."/>
            <person name="Yamato K.T."/>
            <person name="Jenkins J."/>
            <person name="Shu S."/>
            <person name="Ishizaki K."/>
            <person name="Yamaoka S."/>
            <person name="Nishihama R."/>
            <person name="Nakamura Y."/>
            <person name="Berger F."/>
            <person name="Adam C."/>
            <person name="Aki S.S."/>
            <person name="Althoff F."/>
            <person name="Araki T."/>
            <person name="Arteaga-Vazquez M.A."/>
            <person name="Balasubrmanian S."/>
            <person name="Barry K."/>
            <person name="Bauer D."/>
            <person name="Boehm C.R."/>
            <person name="Briginshaw L."/>
            <person name="Caballero-Perez J."/>
            <person name="Catarino B."/>
            <person name="Chen F."/>
            <person name="Chiyoda S."/>
            <person name="Chovatia M."/>
            <person name="Davies K.M."/>
            <person name="Delmans M."/>
            <person name="Demura T."/>
            <person name="Dierschke T."/>
            <person name="Dolan L."/>
            <person name="Dorantes-Acosta A.E."/>
            <person name="Eklund D.M."/>
            <person name="Florent S.N."/>
            <person name="Flores-Sandoval E."/>
            <person name="Fujiyama A."/>
            <person name="Fukuzawa H."/>
            <person name="Galik B."/>
            <person name="Grimanelli D."/>
            <person name="Grimwood J."/>
            <person name="Grossniklaus U."/>
            <person name="Hamada T."/>
            <person name="Haseloff J."/>
            <person name="Hetherington A.J."/>
            <person name="Higo A."/>
            <person name="Hirakawa Y."/>
            <person name="Hundley H.N."/>
            <person name="Ikeda Y."/>
            <person name="Inoue K."/>
            <person name="Inoue S.I."/>
            <person name="Ishida S."/>
            <person name="Jia Q."/>
            <person name="Kakita M."/>
            <person name="Kanazawa T."/>
            <person name="Kawai Y."/>
            <person name="Kawashima T."/>
            <person name="Kennedy M."/>
            <person name="Kinose K."/>
            <person name="Kinoshita T."/>
            <person name="Kohara Y."/>
            <person name="Koide E."/>
            <person name="Komatsu K."/>
            <person name="Kopischke S."/>
            <person name="Kubo M."/>
            <person name="Kyozuka J."/>
            <person name="Lagercrantz U."/>
            <person name="Lin S.S."/>
            <person name="Lindquist E."/>
            <person name="Lipzen A.M."/>
            <person name="Lu C.W."/>
            <person name="De Luna E."/>
            <person name="Martienssen R.A."/>
            <person name="Minamino N."/>
            <person name="Mizutani M."/>
            <person name="Mizutani M."/>
            <person name="Mochizuki N."/>
            <person name="Monte I."/>
            <person name="Mosher R."/>
            <person name="Nagasaki H."/>
            <person name="Nakagami H."/>
            <person name="Naramoto S."/>
            <person name="Nishitani K."/>
            <person name="Ohtani M."/>
            <person name="Okamoto T."/>
            <person name="Okumura M."/>
            <person name="Phillips J."/>
            <person name="Pollak B."/>
            <person name="Reinders A."/>
            <person name="Rovekamp M."/>
            <person name="Sano R."/>
            <person name="Sawa S."/>
            <person name="Schmid M.W."/>
            <person name="Shirakawa M."/>
            <person name="Solano R."/>
            <person name="Spunde A."/>
            <person name="Suetsugu N."/>
            <person name="Sugano S."/>
            <person name="Sugiyama A."/>
            <person name="Sun R."/>
            <person name="Suzuki Y."/>
            <person name="Takenaka M."/>
            <person name="Takezawa D."/>
            <person name="Tomogane H."/>
            <person name="Tsuzuki M."/>
            <person name="Ueda T."/>
            <person name="Umeda M."/>
            <person name="Ward J.M."/>
            <person name="Watanabe Y."/>
            <person name="Yazaki K."/>
            <person name="Yokoyama R."/>
            <person name="Yoshitake Y."/>
            <person name="Yotsui I."/>
            <person name="Zachgo S."/>
            <person name="Schmutz J."/>
        </authorList>
    </citation>
    <scope>NUCLEOTIDE SEQUENCE [LARGE SCALE GENOMIC DNA]</scope>
    <source>
        <strain evidence="3">Tak-1</strain>
    </source>
</reference>
<proteinExistence type="predicted"/>
<keyword evidence="3" id="KW-1185">Reference proteome</keyword>
<feature type="compositionally biased region" description="Basic and acidic residues" evidence="1">
    <location>
        <begin position="102"/>
        <end position="146"/>
    </location>
</feature>
<dbReference type="Proteomes" id="UP000244005">
    <property type="component" value="Unassembled WGS sequence"/>
</dbReference>
<feature type="compositionally biased region" description="Basic residues" evidence="1">
    <location>
        <begin position="1"/>
        <end position="12"/>
    </location>
</feature>